<evidence type="ECO:0000313" key="2">
    <source>
        <dbReference type="EMBL" id="MCE4537878.1"/>
    </source>
</evidence>
<dbReference type="Proteomes" id="UP001201463">
    <property type="component" value="Unassembled WGS sequence"/>
</dbReference>
<dbReference type="RefSeq" id="WP_233392148.1">
    <property type="nucleotide sequence ID" value="NZ_JAJTWT010000004.1"/>
</dbReference>
<accession>A0ABS8XDR0</accession>
<evidence type="ECO:0000313" key="3">
    <source>
        <dbReference type="Proteomes" id="UP001201463"/>
    </source>
</evidence>
<organism evidence="2 3">
    <name type="scientific">Pelomonas caseinilytica</name>
    <dbReference type="NCBI Taxonomy" id="2906763"/>
    <lineage>
        <taxon>Bacteria</taxon>
        <taxon>Pseudomonadati</taxon>
        <taxon>Pseudomonadota</taxon>
        <taxon>Betaproteobacteria</taxon>
        <taxon>Burkholderiales</taxon>
        <taxon>Sphaerotilaceae</taxon>
        <taxon>Roseateles</taxon>
    </lineage>
</organism>
<evidence type="ECO:0000256" key="1">
    <source>
        <dbReference type="SAM" id="MobiDB-lite"/>
    </source>
</evidence>
<gene>
    <name evidence="2" type="ORF">LXT12_11510</name>
</gene>
<feature type="region of interest" description="Disordered" evidence="1">
    <location>
        <begin position="34"/>
        <end position="61"/>
    </location>
</feature>
<protein>
    <submittedName>
        <fullName evidence="2">Uncharacterized protein</fullName>
    </submittedName>
</protein>
<name>A0ABS8XDR0_9BURK</name>
<proteinExistence type="predicted"/>
<keyword evidence="3" id="KW-1185">Reference proteome</keyword>
<reference evidence="2 3" key="1">
    <citation type="submission" date="2021-12" db="EMBL/GenBank/DDBJ databases">
        <title>Genome seq of p7.</title>
        <authorList>
            <person name="Seo T."/>
        </authorList>
    </citation>
    <scope>NUCLEOTIDE SEQUENCE [LARGE SCALE GENOMIC DNA]</scope>
    <source>
        <strain evidence="2 3">P7</strain>
    </source>
</reference>
<comment type="caution">
    <text evidence="2">The sequence shown here is derived from an EMBL/GenBank/DDBJ whole genome shotgun (WGS) entry which is preliminary data.</text>
</comment>
<sequence length="61" mass="6285">MSLGEEIGLSGHKTAMPPIKIAVRAQAAYKTLIPPSHPESSKAMINSNSKADPVNNVATGG</sequence>
<feature type="compositionally biased region" description="Polar residues" evidence="1">
    <location>
        <begin position="43"/>
        <end position="61"/>
    </location>
</feature>
<dbReference type="EMBL" id="JAJTWT010000004">
    <property type="protein sequence ID" value="MCE4537878.1"/>
    <property type="molecule type" value="Genomic_DNA"/>
</dbReference>